<evidence type="ECO:0000313" key="3">
    <source>
        <dbReference type="EMBL" id="KAB1077676.1"/>
    </source>
</evidence>
<dbReference type="GO" id="GO:0035243">
    <property type="term" value="F:protein-arginine omega-N symmetric methyltransferase activity"/>
    <property type="evidence" value="ECO:0007669"/>
    <property type="project" value="TreeGrafter"/>
</dbReference>
<keyword evidence="2 3" id="KW-0808">Transferase</keyword>
<dbReference type="PANTHER" id="PTHR12049">
    <property type="entry name" value="PROTEIN ARGININE METHYLTRANSFERASE NDUFAF7, MITOCHONDRIAL"/>
    <property type="match status" value="1"/>
</dbReference>
<evidence type="ECO:0000256" key="2">
    <source>
        <dbReference type="ARBA" id="ARBA00022679"/>
    </source>
</evidence>
<dbReference type="SUPFAM" id="SSF53335">
    <property type="entry name" value="S-adenosyl-L-methionine-dependent methyltransferases"/>
    <property type="match status" value="1"/>
</dbReference>
<keyword evidence="4" id="KW-1185">Reference proteome</keyword>
<dbReference type="Pfam" id="PF02636">
    <property type="entry name" value="Methyltransf_28"/>
    <property type="match status" value="1"/>
</dbReference>
<evidence type="ECO:0000313" key="4">
    <source>
        <dbReference type="Proteomes" id="UP000474159"/>
    </source>
</evidence>
<keyword evidence="1 3" id="KW-0489">Methyltransferase</keyword>
<dbReference type="PANTHER" id="PTHR12049:SF7">
    <property type="entry name" value="PROTEIN ARGININE METHYLTRANSFERASE NDUFAF7, MITOCHONDRIAL"/>
    <property type="match status" value="1"/>
</dbReference>
<dbReference type="Gene3D" id="3.40.50.12710">
    <property type="match status" value="1"/>
</dbReference>
<dbReference type="InterPro" id="IPR038375">
    <property type="entry name" value="NDUFAF7_sf"/>
</dbReference>
<proteinExistence type="predicted"/>
<dbReference type="GO" id="GO:0032259">
    <property type="term" value="P:methylation"/>
    <property type="evidence" value="ECO:0007669"/>
    <property type="project" value="UniProtKB-KW"/>
</dbReference>
<gene>
    <name evidence="3" type="ORF">F6X53_17930</name>
</gene>
<accession>A0A6L3SYC6</accession>
<comment type="caution">
    <text evidence="3">The sequence shown here is derived from an EMBL/GenBank/DDBJ whole genome shotgun (WGS) entry which is preliminary data.</text>
</comment>
<evidence type="ECO:0000256" key="1">
    <source>
        <dbReference type="ARBA" id="ARBA00022603"/>
    </source>
</evidence>
<dbReference type="OrthoDB" id="9794208at2"/>
<organism evidence="3 4">
    <name type="scientific">Methylobacterium soli</name>
    <dbReference type="NCBI Taxonomy" id="553447"/>
    <lineage>
        <taxon>Bacteria</taxon>
        <taxon>Pseudomonadati</taxon>
        <taxon>Pseudomonadota</taxon>
        <taxon>Alphaproteobacteria</taxon>
        <taxon>Hyphomicrobiales</taxon>
        <taxon>Methylobacteriaceae</taxon>
        <taxon>Methylobacterium</taxon>
    </lineage>
</organism>
<reference evidence="3 4" key="1">
    <citation type="submission" date="2019-09" db="EMBL/GenBank/DDBJ databases">
        <title>YIM 48816 draft genome.</title>
        <authorList>
            <person name="Jiang L."/>
        </authorList>
    </citation>
    <scope>NUCLEOTIDE SEQUENCE [LARGE SCALE GENOMIC DNA]</scope>
    <source>
        <strain evidence="3 4">YIM 48816</strain>
    </source>
</reference>
<protein>
    <submittedName>
        <fullName evidence="3">Class I SAM-dependent methyltransferase</fullName>
    </submittedName>
</protein>
<sequence>MALCLAHPVHGYYRTRDPLGARGDFTTAPEISQMFGELIGLWAVALQAAMGAPERLLLVELGPGRGTLMADAVRALRAAAPGLKPELHLVETSPILRAAQARTLADAAAAFGAPIWHDSPDTLPEGPTIILANEFFDALPVRQFARTARGWCERVVGLGPDGRLAFGLAPEPERNLAAEGPEGVILTLPGPALDLARSFARRLRDQGGALLAIDYGHVRPGFGDTLQAVAGHRFADPLAAPGEADLTAHVDFAALARAAGAEGARVHGPVDQRDFLMALGLLARAERLKQRASPAQRLAIDAAVARLTDPGRRGMGRLFKVMALSAPGLAGVPGF</sequence>
<name>A0A6L3SYC6_9HYPH</name>
<dbReference type="EMBL" id="VZZK01000019">
    <property type="protein sequence ID" value="KAB1077676.1"/>
    <property type="molecule type" value="Genomic_DNA"/>
</dbReference>
<dbReference type="AlphaFoldDB" id="A0A6L3SYC6"/>
<dbReference type="InterPro" id="IPR029063">
    <property type="entry name" value="SAM-dependent_MTases_sf"/>
</dbReference>
<dbReference type="Proteomes" id="UP000474159">
    <property type="component" value="Unassembled WGS sequence"/>
</dbReference>
<dbReference type="InterPro" id="IPR003788">
    <property type="entry name" value="NDUFAF7"/>
</dbReference>